<dbReference type="InterPro" id="IPR053146">
    <property type="entry name" value="QDO-like"/>
</dbReference>
<dbReference type="RefSeq" id="WP_152263819.1">
    <property type="nucleotide sequence ID" value="NZ_VOKX01000027.1"/>
</dbReference>
<dbReference type="EMBL" id="VOKX01000027">
    <property type="protein sequence ID" value="KAB7845007.1"/>
    <property type="molecule type" value="Genomic_DNA"/>
</dbReference>
<dbReference type="PANTHER" id="PTHR36440">
    <property type="entry name" value="PUTATIVE (AFU_ORTHOLOGUE AFUA_8G07350)-RELATED"/>
    <property type="match status" value="1"/>
</dbReference>
<evidence type="ECO:0000313" key="2">
    <source>
        <dbReference type="EMBL" id="KAB7845007.1"/>
    </source>
</evidence>
<dbReference type="PANTHER" id="PTHR36440:SF1">
    <property type="entry name" value="PUTATIVE (AFU_ORTHOLOGUE AFUA_8G07350)-RELATED"/>
    <property type="match status" value="1"/>
</dbReference>
<comment type="caution">
    <text evidence="2">The sequence shown here is derived from an EMBL/GenBank/DDBJ whole genome shotgun (WGS) entry which is preliminary data.</text>
</comment>
<evidence type="ECO:0000259" key="1">
    <source>
        <dbReference type="Pfam" id="PF07883"/>
    </source>
</evidence>
<name>A0A5N5W7P1_STRMB</name>
<dbReference type="OrthoDB" id="9791637at2"/>
<dbReference type="SUPFAM" id="SSF51182">
    <property type="entry name" value="RmlC-like cupins"/>
    <property type="match status" value="1"/>
</dbReference>
<reference evidence="2 3" key="1">
    <citation type="journal article" date="2019" name="Microb. Cell Fact.">
        <title>Exploring novel herbicidin analogues by transcriptional regulator overexpression and MS/MS molecular networking.</title>
        <authorList>
            <person name="Shi Y."/>
            <person name="Gu R."/>
            <person name="Li Y."/>
            <person name="Wang X."/>
            <person name="Ren W."/>
            <person name="Li X."/>
            <person name="Wang L."/>
            <person name="Xie Y."/>
            <person name="Hong B."/>
        </authorList>
    </citation>
    <scope>NUCLEOTIDE SEQUENCE [LARGE SCALE GENOMIC DNA]</scope>
    <source>
        <strain evidence="2 3">US-43</strain>
    </source>
</reference>
<proteinExistence type="predicted"/>
<dbReference type="Gene3D" id="2.60.120.10">
    <property type="entry name" value="Jelly Rolls"/>
    <property type="match status" value="1"/>
</dbReference>
<protein>
    <submittedName>
        <fullName evidence="2">Cupin domain-containing protein</fullName>
    </submittedName>
</protein>
<dbReference type="InterPro" id="IPR014710">
    <property type="entry name" value="RmlC-like_jellyroll"/>
</dbReference>
<organism evidence="2 3">
    <name type="scientific">Streptomyces mobaraensis</name>
    <name type="common">Streptoverticillium mobaraense</name>
    <dbReference type="NCBI Taxonomy" id="35621"/>
    <lineage>
        <taxon>Bacteria</taxon>
        <taxon>Bacillati</taxon>
        <taxon>Actinomycetota</taxon>
        <taxon>Actinomycetes</taxon>
        <taxon>Kitasatosporales</taxon>
        <taxon>Streptomycetaceae</taxon>
        <taxon>Streptomyces</taxon>
    </lineage>
</organism>
<sequence>MTERPDAGAPREKVVRKADVEPITWGGEESARILLGARDTGGLYSYYEVSVPPGQSSVYHLHHRMDECFHVTEGTFEITVGDRVHRAPAGTVVFGPRGVAHAFRNTGADTGRMLCTATPGGIEAFFEDLRDLVASYPPPQWANMRQLAAVHGIVAYAPEGAPLADDAL</sequence>
<dbReference type="Proteomes" id="UP000327000">
    <property type="component" value="Unassembled WGS sequence"/>
</dbReference>
<feature type="domain" description="Cupin type-2" evidence="1">
    <location>
        <begin position="48"/>
        <end position="115"/>
    </location>
</feature>
<dbReference type="InterPro" id="IPR013096">
    <property type="entry name" value="Cupin_2"/>
</dbReference>
<evidence type="ECO:0000313" key="3">
    <source>
        <dbReference type="Proteomes" id="UP000327000"/>
    </source>
</evidence>
<dbReference type="Pfam" id="PF07883">
    <property type="entry name" value="Cupin_2"/>
    <property type="match status" value="1"/>
</dbReference>
<accession>A0A5N5W7P1</accession>
<gene>
    <name evidence="2" type="ORF">FRZ00_14945</name>
</gene>
<dbReference type="InterPro" id="IPR011051">
    <property type="entry name" value="RmlC_Cupin_sf"/>
</dbReference>
<dbReference type="AlphaFoldDB" id="A0A5N5W7P1"/>
<keyword evidence="3" id="KW-1185">Reference proteome</keyword>